<proteinExistence type="predicted"/>
<gene>
    <name evidence="2" type="ORF">PAXINDRAFT_22344</name>
</gene>
<keyword evidence="3" id="KW-1185">Reference proteome</keyword>
<feature type="compositionally biased region" description="Acidic residues" evidence="1">
    <location>
        <begin position="588"/>
        <end position="599"/>
    </location>
</feature>
<protein>
    <submittedName>
        <fullName evidence="2">Uncharacterized protein</fullName>
    </submittedName>
</protein>
<feature type="compositionally biased region" description="Polar residues" evidence="1">
    <location>
        <begin position="48"/>
        <end position="57"/>
    </location>
</feature>
<feature type="region of interest" description="Disordered" evidence="1">
    <location>
        <begin position="277"/>
        <end position="461"/>
    </location>
</feature>
<name>A0A0C9TAS0_PAXIN</name>
<dbReference type="Proteomes" id="UP000053647">
    <property type="component" value="Unassembled WGS sequence"/>
</dbReference>
<reference evidence="3" key="2">
    <citation type="submission" date="2015-01" db="EMBL/GenBank/DDBJ databases">
        <title>Evolutionary Origins and Diversification of the Mycorrhizal Mutualists.</title>
        <authorList>
            <consortium name="DOE Joint Genome Institute"/>
            <consortium name="Mycorrhizal Genomics Consortium"/>
            <person name="Kohler A."/>
            <person name="Kuo A."/>
            <person name="Nagy L.G."/>
            <person name="Floudas D."/>
            <person name="Copeland A."/>
            <person name="Barry K.W."/>
            <person name="Cichocki N."/>
            <person name="Veneault-Fourrey C."/>
            <person name="LaButti K."/>
            <person name="Lindquist E.A."/>
            <person name="Lipzen A."/>
            <person name="Lundell T."/>
            <person name="Morin E."/>
            <person name="Murat C."/>
            <person name="Riley R."/>
            <person name="Ohm R."/>
            <person name="Sun H."/>
            <person name="Tunlid A."/>
            <person name="Henrissat B."/>
            <person name="Grigoriev I.V."/>
            <person name="Hibbett D.S."/>
            <person name="Martin F."/>
        </authorList>
    </citation>
    <scope>NUCLEOTIDE SEQUENCE [LARGE SCALE GENOMIC DNA]</scope>
    <source>
        <strain evidence="3">ATCC 200175</strain>
    </source>
</reference>
<dbReference type="OrthoDB" id="2710925at2759"/>
<feature type="compositionally biased region" description="Basic and acidic residues" evidence="1">
    <location>
        <begin position="206"/>
        <end position="219"/>
    </location>
</feature>
<feature type="compositionally biased region" description="Low complexity" evidence="1">
    <location>
        <begin position="129"/>
        <end position="140"/>
    </location>
</feature>
<reference evidence="2 3" key="1">
    <citation type="submission" date="2014-06" db="EMBL/GenBank/DDBJ databases">
        <authorList>
            <consortium name="DOE Joint Genome Institute"/>
            <person name="Kuo A."/>
            <person name="Kohler A."/>
            <person name="Nagy L.G."/>
            <person name="Floudas D."/>
            <person name="Copeland A."/>
            <person name="Barry K.W."/>
            <person name="Cichocki N."/>
            <person name="Veneault-Fourrey C."/>
            <person name="LaButti K."/>
            <person name="Lindquist E.A."/>
            <person name="Lipzen A."/>
            <person name="Lundell T."/>
            <person name="Morin E."/>
            <person name="Murat C."/>
            <person name="Sun H."/>
            <person name="Tunlid A."/>
            <person name="Henrissat B."/>
            <person name="Grigoriev I.V."/>
            <person name="Hibbett D.S."/>
            <person name="Martin F."/>
            <person name="Nordberg H.P."/>
            <person name="Cantor M.N."/>
            <person name="Hua S.X."/>
        </authorList>
    </citation>
    <scope>NUCLEOTIDE SEQUENCE [LARGE SCALE GENOMIC DNA]</scope>
    <source>
        <strain evidence="2 3">ATCC 200175</strain>
    </source>
</reference>
<dbReference type="EMBL" id="KN821895">
    <property type="protein sequence ID" value="KIJ04371.1"/>
    <property type="molecule type" value="Genomic_DNA"/>
</dbReference>
<feature type="region of interest" description="Disordered" evidence="1">
    <location>
        <begin position="1"/>
        <end position="30"/>
    </location>
</feature>
<feature type="compositionally biased region" description="Polar residues" evidence="1">
    <location>
        <begin position="141"/>
        <end position="169"/>
    </location>
</feature>
<feature type="compositionally biased region" description="Basic residues" evidence="1">
    <location>
        <begin position="220"/>
        <end position="232"/>
    </location>
</feature>
<evidence type="ECO:0000313" key="2">
    <source>
        <dbReference type="EMBL" id="KIJ04371.1"/>
    </source>
</evidence>
<feature type="compositionally biased region" description="Polar residues" evidence="1">
    <location>
        <begin position="556"/>
        <end position="587"/>
    </location>
</feature>
<feature type="non-terminal residue" evidence="2">
    <location>
        <position position="1"/>
    </location>
</feature>
<evidence type="ECO:0000256" key="1">
    <source>
        <dbReference type="SAM" id="MobiDB-lite"/>
    </source>
</evidence>
<feature type="compositionally biased region" description="Polar residues" evidence="1">
    <location>
        <begin position="363"/>
        <end position="379"/>
    </location>
</feature>
<evidence type="ECO:0000313" key="3">
    <source>
        <dbReference type="Proteomes" id="UP000053647"/>
    </source>
</evidence>
<feature type="region of interest" description="Disordered" evidence="1">
    <location>
        <begin position="47"/>
        <end position="252"/>
    </location>
</feature>
<dbReference type="AlphaFoldDB" id="A0A0C9TAS0"/>
<feature type="compositionally biased region" description="Basic and acidic residues" evidence="1">
    <location>
        <begin position="505"/>
        <end position="516"/>
    </location>
</feature>
<feature type="compositionally biased region" description="Basic and acidic residues" evidence="1">
    <location>
        <begin position="281"/>
        <end position="290"/>
    </location>
</feature>
<sequence length="599" mass="64913">EFDFFSDLPSSRRPIAPPSLPTVHPANSTTAPITARVQRFWHGLVTRRASSPPQLQPIQDRRFWKSSVRIPVTEVAAGRLTDRVKVGRSVPRKKRRNKDDKSKNKDDRSRKPQEAQTDAGSSGTKAGPSTSYAAASTSNAGPSNPQAGPSSNTAPVGRSSSFAQSTAGSDDSWDDMDGCEKCVDYGCFGPRENRERLRPWKKKSRATMEAEKQAKEAKTTKKRKHHRRHRTTKSAGPPSVVHPTHHLDHESDSVKAVFPASPAAHEADHQRIVLHLQEQNEQLRRERDDAVAALEKAAAERDASEGTRGIEELPHGSHEADEPLQSQRPTGTEYCLRTPCNPAAANNDGSSSFELGSPGTKAGPSSTQEGPSGSKSTADPSAHEAGPSTSLHGSGEEPQSRSLQFSLDLLQVEQRTKKGKGRKIDLGHPTDQASDSQSAVHAPRHHNPQRDDFKADSSTYPAADDVDYHRVSMLLQEQVEQLRRQLDDSKRKAEAEMYLLENAIKELGSRRSESRRQQGPHLSTGYNQRCGLILGSPTAEAGSSSSQAHPSGSKSTAVESTPQAGPSTFSNVPSQEHPPSSAQSISDSIDEGGQEDGEG</sequence>
<organism evidence="2 3">
    <name type="scientific">Paxillus involutus ATCC 200175</name>
    <dbReference type="NCBI Taxonomy" id="664439"/>
    <lineage>
        <taxon>Eukaryota</taxon>
        <taxon>Fungi</taxon>
        <taxon>Dikarya</taxon>
        <taxon>Basidiomycota</taxon>
        <taxon>Agaricomycotina</taxon>
        <taxon>Agaricomycetes</taxon>
        <taxon>Agaricomycetidae</taxon>
        <taxon>Boletales</taxon>
        <taxon>Paxilineae</taxon>
        <taxon>Paxillaceae</taxon>
        <taxon>Paxillus</taxon>
    </lineage>
</organism>
<feature type="compositionally biased region" description="Basic and acidic residues" evidence="1">
    <location>
        <begin position="297"/>
        <end position="321"/>
    </location>
</feature>
<feature type="compositionally biased region" description="Polar residues" evidence="1">
    <location>
        <begin position="114"/>
        <end position="128"/>
    </location>
</feature>
<feature type="region of interest" description="Disordered" evidence="1">
    <location>
        <begin position="505"/>
        <end position="599"/>
    </location>
</feature>
<feature type="compositionally biased region" description="Low complexity" evidence="1">
    <location>
        <begin position="543"/>
        <end position="555"/>
    </location>
</feature>
<accession>A0A0C9TAS0</accession>
<dbReference type="HOGENOM" id="CLU_513487_0_0_1"/>
<feature type="compositionally biased region" description="Basic and acidic residues" evidence="1">
    <location>
        <begin position="97"/>
        <end position="113"/>
    </location>
</feature>